<keyword evidence="2" id="KW-1185">Reference proteome</keyword>
<reference evidence="1" key="1">
    <citation type="journal article" date="2023" name="G3 (Bethesda)">
        <title>A reference genome for the long-term kleptoplast-retaining sea slug Elysia crispata morphotype clarki.</title>
        <authorList>
            <person name="Eastman K.E."/>
            <person name="Pendleton A.L."/>
            <person name="Shaikh M.A."/>
            <person name="Suttiyut T."/>
            <person name="Ogas R."/>
            <person name="Tomko P."/>
            <person name="Gavelis G."/>
            <person name="Widhalm J.R."/>
            <person name="Wisecaver J.H."/>
        </authorList>
    </citation>
    <scope>NUCLEOTIDE SEQUENCE</scope>
    <source>
        <strain evidence="1">ECLA1</strain>
    </source>
</reference>
<sequence>MQHSPGPVPCQGVSILVSARELWTQGYENISNSDVVQWKQSPLYQGNKLHSSLAIMMLSSGSKVLYIKDDFNGSSPYTRKTFAALRLFLQVDLTTRYCV</sequence>
<accession>A0AAE1ARB7</accession>
<dbReference type="Proteomes" id="UP001283361">
    <property type="component" value="Unassembled WGS sequence"/>
</dbReference>
<comment type="caution">
    <text evidence="1">The sequence shown here is derived from an EMBL/GenBank/DDBJ whole genome shotgun (WGS) entry which is preliminary data.</text>
</comment>
<dbReference type="EMBL" id="JAWDGP010001363">
    <property type="protein sequence ID" value="KAK3792564.1"/>
    <property type="molecule type" value="Genomic_DNA"/>
</dbReference>
<gene>
    <name evidence="1" type="ORF">RRG08_009923</name>
</gene>
<protein>
    <submittedName>
        <fullName evidence="1">Uncharacterized protein</fullName>
    </submittedName>
</protein>
<name>A0AAE1ARB7_9GAST</name>
<organism evidence="1 2">
    <name type="scientific">Elysia crispata</name>
    <name type="common">lettuce slug</name>
    <dbReference type="NCBI Taxonomy" id="231223"/>
    <lineage>
        <taxon>Eukaryota</taxon>
        <taxon>Metazoa</taxon>
        <taxon>Spiralia</taxon>
        <taxon>Lophotrochozoa</taxon>
        <taxon>Mollusca</taxon>
        <taxon>Gastropoda</taxon>
        <taxon>Heterobranchia</taxon>
        <taxon>Euthyneura</taxon>
        <taxon>Panpulmonata</taxon>
        <taxon>Sacoglossa</taxon>
        <taxon>Placobranchoidea</taxon>
        <taxon>Plakobranchidae</taxon>
        <taxon>Elysia</taxon>
    </lineage>
</organism>
<proteinExistence type="predicted"/>
<evidence type="ECO:0000313" key="1">
    <source>
        <dbReference type="EMBL" id="KAK3792564.1"/>
    </source>
</evidence>
<evidence type="ECO:0000313" key="2">
    <source>
        <dbReference type="Proteomes" id="UP001283361"/>
    </source>
</evidence>
<dbReference type="AlphaFoldDB" id="A0AAE1ARB7"/>